<accession>A0A3S8RPQ3</accession>
<dbReference type="Pfam" id="PF20648">
    <property type="entry name" value="DUF6809"/>
    <property type="match status" value="1"/>
</dbReference>
<dbReference type="OrthoDB" id="9795830at2"/>
<reference evidence="1 2" key="1">
    <citation type="submission" date="2018-11" db="EMBL/GenBank/DDBJ databases">
        <title>Genome sequencing of Paenibacillus lentus DSM25539(T).</title>
        <authorList>
            <person name="Kook J.-K."/>
            <person name="Park S.-N."/>
            <person name="Lim Y.K."/>
        </authorList>
    </citation>
    <scope>NUCLEOTIDE SEQUENCE [LARGE SCALE GENOMIC DNA]</scope>
    <source>
        <strain evidence="1 2">DSM 25539</strain>
    </source>
</reference>
<organism evidence="1 2">
    <name type="scientific">Paenibacillus lentus</name>
    <dbReference type="NCBI Taxonomy" id="1338368"/>
    <lineage>
        <taxon>Bacteria</taxon>
        <taxon>Bacillati</taxon>
        <taxon>Bacillota</taxon>
        <taxon>Bacilli</taxon>
        <taxon>Bacillales</taxon>
        <taxon>Paenibacillaceae</taxon>
        <taxon>Paenibacillus</taxon>
    </lineage>
</organism>
<dbReference type="RefSeq" id="WP_125081072.1">
    <property type="nucleotide sequence ID" value="NZ_CP034248.1"/>
</dbReference>
<gene>
    <name evidence="1" type="ORF">EIM92_00955</name>
</gene>
<proteinExistence type="predicted"/>
<dbReference type="AlphaFoldDB" id="A0A3S8RPQ3"/>
<keyword evidence="2" id="KW-1185">Reference proteome</keyword>
<dbReference type="EMBL" id="CP034248">
    <property type="protein sequence ID" value="AZK44936.1"/>
    <property type="molecule type" value="Genomic_DNA"/>
</dbReference>
<evidence type="ECO:0000313" key="2">
    <source>
        <dbReference type="Proteomes" id="UP000273145"/>
    </source>
</evidence>
<dbReference type="Proteomes" id="UP000273145">
    <property type="component" value="Chromosome"/>
</dbReference>
<dbReference type="InterPro" id="IPR049215">
    <property type="entry name" value="DUF6809"/>
</dbReference>
<name>A0A3S8RPQ3_9BACL</name>
<dbReference type="KEGG" id="plen:EIM92_00955"/>
<sequence>MKTILEAMYRGQIHPDEVIVPSQPEYRTVSHQVAAQTEQWRERLGEEVFRELEEYFDLCDSVDSMHVEAAFLHGFKLGANLLIEVMSNREELVPNSASSMSL</sequence>
<evidence type="ECO:0000313" key="1">
    <source>
        <dbReference type="EMBL" id="AZK44936.1"/>
    </source>
</evidence>
<protein>
    <submittedName>
        <fullName evidence="1">Uncharacterized protein</fullName>
    </submittedName>
</protein>